<proteinExistence type="predicted"/>
<dbReference type="OrthoDB" id="2163284at2759"/>
<dbReference type="Gene3D" id="1.20.5.170">
    <property type="match status" value="1"/>
</dbReference>
<sequence>MAFNGFEEAPAWGEPEPETGDIVKDAIRKEQVLKDIVAAQGDLRALVTRVQSVQGDVDKLSSENATLQMYIDNLTLQMAKRK</sequence>
<gene>
    <name evidence="2" type="ORF">HYDPIDRAFT_118860</name>
</gene>
<keyword evidence="3" id="KW-1185">Reference proteome</keyword>
<dbReference type="HOGENOM" id="CLU_183929_1_0_1"/>
<dbReference type="InterPro" id="IPR019357">
    <property type="entry name" value="SCOC"/>
</dbReference>
<dbReference type="Proteomes" id="UP000053820">
    <property type="component" value="Unassembled WGS sequence"/>
</dbReference>
<feature type="region of interest" description="Disordered" evidence="1">
    <location>
        <begin position="1"/>
        <end position="20"/>
    </location>
</feature>
<protein>
    <submittedName>
        <fullName evidence="2">Uncharacterized protein</fullName>
    </submittedName>
</protein>
<accession>A0A0C9V196</accession>
<name>A0A0C9V196_9AGAM</name>
<dbReference type="EMBL" id="KN839899">
    <property type="protein sequence ID" value="KIJ59039.1"/>
    <property type="molecule type" value="Genomic_DNA"/>
</dbReference>
<dbReference type="AlphaFoldDB" id="A0A0C9V196"/>
<evidence type="ECO:0000313" key="2">
    <source>
        <dbReference type="EMBL" id="KIJ59039.1"/>
    </source>
</evidence>
<evidence type="ECO:0000256" key="1">
    <source>
        <dbReference type="SAM" id="MobiDB-lite"/>
    </source>
</evidence>
<evidence type="ECO:0000313" key="3">
    <source>
        <dbReference type="Proteomes" id="UP000053820"/>
    </source>
</evidence>
<dbReference type="Pfam" id="PF10224">
    <property type="entry name" value="DUF2205"/>
    <property type="match status" value="1"/>
</dbReference>
<organism evidence="2 3">
    <name type="scientific">Hydnomerulius pinastri MD-312</name>
    <dbReference type="NCBI Taxonomy" id="994086"/>
    <lineage>
        <taxon>Eukaryota</taxon>
        <taxon>Fungi</taxon>
        <taxon>Dikarya</taxon>
        <taxon>Basidiomycota</taxon>
        <taxon>Agaricomycotina</taxon>
        <taxon>Agaricomycetes</taxon>
        <taxon>Agaricomycetidae</taxon>
        <taxon>Boletales</taxon>
        <taxon>Boletales incertae sedis</taxon>
        <taxon>Leucogyrophana</taxon>
    </lineage>
</organism>
<reference evidence="2 3" key="1">
    <citation type="submission" date="2014-04" db="EMBL/GenBank/DDBJ databases">
        <title>Evolutionary Origins and Diversification of the Mycorrhizal Mutualists.</title>
        <authorList>
            <consortium name="DOE Joint Genome Institute"/>
            <consortium name="Mycorrhizal Genomics Consortium"/>
            <person name="Kohler A."/>
            <person name="Kuo A."/>
            <person name="Nagy L.G."/>
            <person name="Floudas D."/>
            <person name="Copeland A."/>
            <person name="Barry K.W."/>
            <person name="Cichocki N."/>
            <person name="Veneault-Fourrey C."/>
            <person name="LaButti K."/>
            <person name="Lindquist E.A."/>
            <person name="Lipzen A."/>
            <person name="Lundell T."/>
            <person name="Morin E."/>
            <person name="Murat C."/>
            <person name="Riley R."/>
            <person name="Ohm R."/>
            <person name="Sun H."/>
            <person name="Tunlid A."/>
            <person name="Henrissat B."/>
            <person name="Grigoriev I.V."/>
            <person name="Hibbett D.S."/>
            <person name="Martin F."/>
        </authorList>
    </citation>
    <scope>NUCLEOTIDE SEQUENCE [LARGE SCALE GENOMIC DNA]</scope>
    <source>
        <strain evidence="2 3">MD-312</strain>
    </source>
</reference>